<organism evidence="2 3">
    <name type="scientific">Canna indica</name>
    <name type="common">Indian-shot</name>
    <dbReference type="NCBI Taxonomy" id="4628"/>
    <lineage>
        <taxon>Eukaryota</taxon>
        <taxon>Viridiplantae</taxon>
        <taxon>Streptophyta</taxon>
        <taxon>Embryophyta</taxon>
        <taxon>Tracheophyta</taxon>
        <taxon>Spermatophyta</taxon>
        <taxon>Magnoliopsida</taxon>
        <taxon>Liliopsida</taxon>
        <taxon>Zingiberales</taxon>
        <taxon>Cannaceae</taxon>
        <taxon>Canna</taxon>
    </lineage>
</organism>
<dbReference type="EMBL" id="CP136898">
    <property type="protein sequence ID" value="WOL18601.1"/>
    <property type="molecule type" value="Genomic_DNA"/>
</dbReference>
<dbReference type="PANTHER" id="PTHR34779">
    <property type="entry name" value="OS09G0542900 PROTEIN"/>
    <property type="match status" value="1"/>
</dbReference>
<evidence type="ECO:0000313" key="3">
    <source>
        <dbReference type="Proteomes" id="UP001327560"/>
    </source>
</evidence>
<sequence length="221" mass="24390">MMVHGQTKERKKSSMTSFFPQHASSFDKSCHENAMKKRAIRNKVFSGPLVSIVPMEARRKRKTREGGRYAPPEEEEPTSPKVTCMGQIKLEKIAAVTCRDQSPSPPSSPKIMEEMPPCALIICAIFRRRKARGATDVRAGAVESGGSGAQEAPPIGLMRKFASCRESLRDFDWRKAAGECEEGEEEEAEAILPHSGPIMLGGGVLAPEPRKAVGLWKRRRT</sequence>
<dbReference type="InterPro" id="IPR038796">
    <property type="entry name" value="At1g76070-like"/>
</dbReference>
<protein>
    <submittedName>
        <fullName evidence="2">Uncharacterized protein</fullName>
    </submittedName>
</protein>
<evidence type="ECO:0000256" key="1">
    <source>
        <dbReference type="SAM" id="MobiDB-lite"/>
    </source>
</evidence>
<accession>A0AAQ3QRC4</accession>
<feature type="region of interest" description="Disordered" evidence="1">
    <location>
        <begin position="57"/>
        <end position="80"/>
    </location>
</feature>
<reference evidence="2 3" key="1">
    <citation type="submission" date="2023-10" db="EMBL/GenBank/DDBJ databases">
        <title>Chromosome-scale genome assembly provides insights into flower coloration mechanisms of Canna indica.</title>
        <authorList>
            <person name="Li C."/>
        </authorList>
    </citation>
    <scope>NUCLEOTIDE SEQUENCE [LARGE SCALE GENOMIC DNA]</scope>
    <source>
        <tissue evidence="2">Flower</tissue>
    </source>
</reference>
<name>A0AAQ3QRC4_9LILI</name>
<dbReference type="Proteomes" id="UP001327560">
    <property type="component" value="Chromosome 9"/>
</dbReference>
<evidence type="ECO:0000313" key="2">
    <source>
        <dbReference type="EMBL" id="WOL18601.1"/>
    </source>
</evidence>
<dbReference type="AlphaFoldDB" id="A0AAQ3QRC4"/>
<dbReference type="PANTHER" id="PTHR34779:SF1">
    <property type="entry name" value="OS09G0542900 PROTEIN"/>
    <property type="match status" value="1"/>
</dbReference>
<gene>
    <name evidence="2" type="ORF">Cni_G27398</name>
</gene>
<proteinExistence type="predicted"/>
<keyword evidence="3" id="KW-1185">Reference proteome</keyword>